<dbReference type="RefSeq" id="WP_095636339.1">
    <property type="nucleotide sequence ID" value="NZ_NSKC01000003.1"/>
</dbReference>
<dbReference type="OrthoDB" id="325633at2157"/>
<dbReference type="SUPFAM" id="SSF49384">
    <property type="entry name" value="Carbohydrate-binding domain"/>
    <property type="match status" value="1"/>
</dbReference>
<evidence type="ECO:0000256" key="5">
    <source>
        <dbReference type="PROSITE-ProRule" id="PRU01240"/>
    </source>
</evidence>
<evidence type="ECO:0000313" key="9">
    <source>
        <dbReference type="Proteomes" id="UP000218083"/>
    </source>
</evidence>
<dbReference type="InterPro" id="IPR008969">
    <property type="entry name" value="CarboxyPept-like_regulatory"/>
</dbReference>
<keyword evidence="4 5" id="KW-0720">Serine protease</keyword>
<comment type="caution">
    <text evidence="8">The sequence shown here is derived from an EMBL/GenBank/DDBJ whole genome shotgun (WGS) entry which is preliminary data.</text>
</comment>
<feature type="active site" description="Charge relay system" evidence="5">
    <location>
        <position position="238"/>
    </location>
</feature>
<evidence type="ECO:0000256" key="4">
    <source>
        <dbReference type="ARBA" id="ARBA00022825"/>
    </source>
</evidence>
<feature type="region of interest" description="Disordered" evidence="6">
    <location>
        <begin position="40"/>
        <end position="92"/>
    </location>
</feature>
<dbReference type="GO" id="GO:0004553">
    <property type="term" value="F:hydrolase activity, hydrolyzing O-glycosyl compounds"/>
    <property type="evidence" value="ECO:0007669"/>
    <property type="project" value="InterPro"/>
</dbReference>
<evidence type="ECO:0000256" key="3">
    <source>
        <dbReference type="ARBA" id="ARBA00022801"/>
    </source>
</evidence>
<dbReference type="SUPFAM" id="SSF49464">
    <property type="entry name" value="Carboxypeptidase regulatory domain-like"/>
    <property type="match status" value="1"/>
</dbReference>
<evidence type="ECO:0000259" key="7">
    <source>
        <dbReference type="PROSITE" id="PS51766"/>
    </source>
</evidence>
<dbReference type="CDD" id="cd14256">
    <property type="entry name" value="Dockerin_I"/>
    <property type="match status" value="1"/>
</dbReference>
<dbReference type="InterPro" id="IPR036439">
    <property type="entry name" value="Dockerin_dom_sf"/>
</dbReference>
<feature type="active site" description="Charge relay system" evidence="5">
    <location>
        <position position="277"/>
    </location>
</feature>
<dbReference type="PRINTS" id="PR00723">
    <property type="entry name" value="SUBTILISIN"/>
</dbReference>
<dbReference type="GO" id="GO:0000272">
    <property type="term" value="P:polysaccharide catabolic process"/>
    <property type="evidence" value="ECO:0007669"/>
    <property type="project" value="InterPro"/>
</dbReference>
<dbReference type="InterPro" id="IPR015500">
    <property type="entry name" value="Peptidase_S8_subtilisin-rel"/>
</dbReference>
<dbReference type="Gene3D" id="3.40.50.200">
    <property type="entry name" value="Peptidase S8/S53 domain"/>
    <property type="match status" value="1"/>
</dbReference>
<keyword evidence="3 5" id="KW-0378">Hydrolase</keyword>
<dbReference type="SUPFAM" id="SSF52743">
    <property type="entry name" value="Subtilisin-like"/>
    <property type="match status" value="1"/>
</dbReference>
<accession>A0A2A2FEU8</accession>
<dbReference type="Pfam" id="PF00082">
    <property type="entry name" value="Peptidase_S8"/>
    <property type="match status" value="1"/>
</dbReference>
<keyword evidence="2 5" id="KW-0645">Protease</keyword>
<dbReference type="Pfam" id="PF00404">
    <property type="entry name" value="Dockerin_1"/>
    <property type="match status" value="1"/>
</dbReference>
<gene>
    <name evidence="8" type="ORF">CK500_05960</name>
</gene>
<keyword evidence="9" id="KW-1185">Reference proteome</keyword>
<comment type="similarity">
    <text evidence="1 5">Belongs to the peptidase S8 family.</text>
</comment>
<feature type="compositionally biased region" description="Basic and acidic residues" evidence="6">
    <location>
        <begin position="65"/>
        <end position="78"/>
    </location>
</feature>
<dbReference type="InterPro" id="IPR023828">
    <property type="entry name" value="Peptidase_S8_Ser-AS"/>
</dbReference>
<evidence type="ECO:0000256" key="1">
    <source>
        <dbReference type="ARBA" id="ARBA00011073"/>
    </source>
</evidence>
<dbReference type="Gene3D" id="2.60.40.680">
    <property type="match status" value="1"/>
</dbReference>
<dbReference type="PROSITE" id="PS51892">
    <property type="entry name" value="SUBTILASE"/>
    <property type="match status" value="1"/>
</dbReference>
<dbReference type="SUPFAM" id="SSF63446">
    <property type="entry name" value="Type I dockerin domain"/>
    <property type="match status" value="1"/>
</dbReference>
<dbReference type="PANTHER" id="PTHR43806:SF11">
    <property type="entry name" value="CEREVISIN-RELATED"/>
    <property type="match status" value="1"/>
</dbReference>
<dbReference type="GO" id="GO:0030246">
    <property type="term" value="F:carbohydrate binding"/>
    <property type="evidence" value="ECO:0007669"/>
    <property type="project" value="InterPro"/>
</dbReference>
<feature type="active site" description="Charge relay system" evidence="5">
    <location>
        <position position="473"/>
    </location>
</feature>
<dbReference type="PANTHER" id="PTHR43806">
    <property type="entry name" value="PEPTIDASE S8"/>
    <property type="match status" value="1"/>
</dbReference>
<feature type="region of interest" description="Disordered" evidence="6">
    <location>
        <begin position="1360"/>
        <end position="1385"/>
    </location>
</feature>
<dbReference type="InterPro" id="IPR016134">
    <property type="entry name" value="Dockerin_dom"/>
</dbReference>
<sequence length="1385" mass="140240">MTHTTKRVFATLFAAVMVASMFAPTAGAAAVMDQDGGDVLDAGPSAIDADVQPQTETTPATNQSERAERKAEAFDRGTRLAPGSDRSGIHPALRSASGETVVVITVERGLDPRTLSADESAALDRIKADSRATQRPVVDALNTLGADVRNQFWAGNVVTAEVDFDATDAERLTAIEGVKAVSPNVRYVRPDPPAGAEGGVDAASHDDEVTYGLDQIEVPEFEDEFGVQGEGATVMIGDDGISNPEEGHPDLEFAEEAIVANGTVDEGTLVGGTEGAHGEHTAGTATGAAHPAGDVPRYGVAPEADLLMADVFAGGGAYTEDIIASMEWAAENDADAASFSLGLPSSTGQSTFQPAYVETIEDVNAAGTVAVVSAGNSGSGDAGGPVTSPATNFRSATVGASTAAGDIAAFSSGAVVTDDRVEVVGEGELPDTFPHEYVKPDVSAPGQDVLSSGPLGGDIGDPNATYSTASGTSMAAPHYAGAVALLQSATDEDLSPGVIQAALAETAEKPDNEFPSADGRDIRYGTGVVDVHAAAQALNETQTVAGTVTDNATGEPIVGATVGTDAGALTTTDENGSYVLETTEEPATVTVDQFGYAAQTTEASGGATTDVALEPELAVDLIEGQPAFAETGGSVELVVDVRNLDSLTIDLSDDSGLNESDLTVSVAGDEVDLGNETELGGLSADAVPVTVEIADDAPTGETFALEHTFAGLGDEVTVQTGPTETVDELQGPEFEVTSIDVQDAVTPEESILITATVENVGDQTGSTQTLTAIQDAETGGDENFVFFPPSDVSDLAPGETQTFETNFGSIAAINAALGTEFGPGDELEAVQQVGESLDPTAPPDPVVEDEATAPFAVVAEGTSFRVSNLTAPESADAGASIDVSADVTNVGEASGEQSVDFVFDGAVAASRNVSLDSQETRTVTFEDVGLPDTDGTFEHGVFTADDGQTAPIVVGDVPTRTVAVVDDAGEFGDGVAGTLDDRLPANYDVSTTTADAVANGDADADVVVVQNVAPTSAPALVDAVEGSGVGAVWLDQWGGESNGVPARSSVTGDPAETFEGDGVPTPIAYTVQADHPIFDGVAEPGESVPIHTGSFGDHTWFNGTDADVLASVAADGGATVAGDAFAVDEANNTVLASSLGYSTFAGDAEYTGAADAILANSVRHAAPEGDGTVRFGEDEYVVGPEETTTLTVEADAEDVAGYELQLEFDPAKIEVESAESANLSGSISRNIDNENGTVTVAEAAANGVSEPVLFELDVTYVGDEGESAELAFDGEDSEVLNADTETLDVDYSDGTVTSGELGDVNLDGEITVADAILTQQYLADQEPAGDFNAALADVNGDGSVDIADVIAILDEVTAGNDSTSPGAAGTGVNGTGAASLAASPA</sequence>
<protein>
    <submittedName>
        <fullName evidence="8">Serine protease</fullName>
    </submittedName>
</protein>
<dbReference type="Gene3D" id="1.10.1330.10">
    <property type="entry name" value="Dockerin domain"/>
    <property type="match status" value="1"/>
</dbReference>
<dbReference type="InterPro" id="IPR002105">
    <property type="entry name" value="Dockerin_1_rpt"/>
</dbReference>
<organism evidence="8 9">
    <name type="scientific">Halorubrum salipaludis</name>
    <dbReference type="NCBI Taxonomy" id="2032630"/>
    <lineage>
        <taxon>Archaea</taxon>
        <taxon>Methanobacteriati</taxon>
        <taxon>Methanobacteriota</taxon>
        <taxon>Stenosarchaea group</taxon>
        <taxon>Halobacteria</taxon>
        <taxon>Halobacteriales</taxon>
        <taxon>Haloferacaceae</taxon>
        <taxon>Halorubrum</taxon>
    </lineage>
</organism>
<evidence type="ECO:0000313" key="8">
    <source>
        <dbReference type="EMBL" id="PAU83976.1"/>
    </source>
</evidence>
<dbReference type="PROSITE" id="PS00138">
    <property type="entry name" value="SUBTILASE_SER"/>
    <property type="match status" value="1"/>
</dbReference>
<dbReference type="Gene3D" id="2.60.40.10">
    <property type="entry name" value="Immunoglobulins"/>
    <property type="match status" value="1"/>
</dbReference>
<dbReference type="InterPro" id="IPR036852">
    <property type="entry name" value="Peptidase_S8/S53_dom_sf"/>
</dbReference>
<reference evidence="8 9" key="1">
    <citation type="submission" date="2017-08" db="EMBL/GenBank/DDBJ databases">
        <title>The strain WRN001 was isolated from Binhai saline alkaline soil, Tianjin, China.</title>
        <authorList>
            <person name="Liu D."/>
            <person name="Zhang G."/>
        </authorList>
    </citation>
    <scope>NUCLEOTIDE SEQUENCE [LARGE SCALE GENOMIC DNA]</scope>
    <source>
        <strain evidence="8 9">WN019</strain>
    </source>
</reference>
<proteinExistence type="inferred from homology"/>
<dbReference type="GO" id="GO:0004252">
    <property type="term" value="F:serine-type endopeptidase activity"/>
    <property type="evidence" value="ECO:0007669"/>
    <property type="project" value="UniProtKB-UniRule"/>
</dbReference>
<evidence type="ECO:0000256" key="6">
    <source>
        <dbReference type="SAM" id="MobiDB-lite"/>
    </source>
</evidence>
<feature type="domain" description="Dockerin" evidence="7">
    <location>
        <begin position="1297"/>
        <end position="1366"/>
    </location>
</feature>
<dbReference type="InterPro" id="IPR000209">
    <property type="entry name" value="Peptidase_S8/S53_dom"/>
</dbReference>
<dbReference type="InterPro" id="IPR018247">
    <property type="entry name" value="EF_Hand_1_Ca_BS"/>
</dbReference>
<feature type="compositionally biased region" description="Polar residues" evidence="6">
    <location>
        <begin position="52"/>
        <end position="64"/>
    </location>
</feature>
<name>A0A2A2FEU8_9EURY</name>
<dbReference type="EMBL" id="NSKC01000003">
    <property type="protein sequence ID" value="PAU83976.1"/>
    <property type="molecule type" value="Genomic_DNA"/>
</dbReference>
<dbReference type="InterPro" id="IPR008965">
    <property type="entry name" value="CBM2/CBM3_carb-bd_dom_sf"/>
</dbReference>
<dbReference type="Gene3D" id="2.60.40.1120">
    <property type="entry name" value="Carboxypeptidase-like, regulatory domain"/>
    <property type="match status" value="1"/>
</dbReference>
<dbReference type="InterPro" id="IPR013783">
    <property type="entry name" value="Ig-like_fold"/>
</dbReference>
<dbReference type="Pfam" id="PF13715">
    <property type="entry name" value="CarbopepD_reg_2"/>
    <property type="match status" value="1"/>
</dbReference>
<dbReference type="Proteomes" id="UP000218083">
    <property type="component" value="Unassembled WGS sequence"/>
</dbReference>
<dbReference type="PROSITE" id="PS51766">
    <property type="entry name" value="DOCKERIN"/>
    <property type="match status" value="1"/>
</dbReference>
<dbReference type="PROSITE" id="PS00018">
    <property type="entry name" value="EF_HAND_1"/>
    <property type="match status" value="1"/>
</dbReference>
<dbReference type="GO" id="GO:0006508">
    <property type="term" value="P:proteolysis"/>
    <property type="evidence" value="ECO:0007669"/>
    <property type="project" value="UniProtKB-KW"/>
</dbReference>
<dbReference type="InterPro" id="IPR050131">
    <property type="entry name" value="Peptidase_S8_subtilisin-like"/>
</dbReference>
<evidence type="ECO:0000256" key="2">
    <source>
        <dbReference type="ARBA" id="ARBA00022670"/>
    </source>
</evidence>